<dbReference type="EMBL" id="MU274950">
    <property type="protein sequence ID" value="KAI0083934.1"/>
    <property type="molecule type" value="Genomic_DNA"/>
</dbReference>
<proteinExistence type="predicted"/>
<keyword evidence="2" id="KW-1185">Reference proteome</keyword>
<dbReference type="Proteomes" id="UP001055072">
    <property type="component" value="Unassembled WGS sequence"/>
</dbReference>
<comment type="caution">
    <text evidence="1">The sequence shown here is derived from an EMBL/GenBank/DDBJ whole genome shotgun (WGS) entry which is preliminary data.</text>
</comment>
<protein>
    <submittedName>
        <fullName evidence="1">Acetyl-CoA synthetase-like protein</fullName>
    </submittedName>
</protein>
<organism evidence="1 2">
    <name type="scientific">Irpex rosettiformis</name>
    <dbReference type="NCBI Taxonomy" id="378272"/>
    <lineage>
        <taxon>Eukaryota</taxon>
        <taxon>Fungi</taxon>
        <taxon>Dikarya</taxon>
        <taxon>Basidiomycota</taxon>
        <taxon>Agaricomycotina</taxon>
        <taxon>Agaricomycetes</taxon>
        <taxon>Polyporales</taxon>
        <taxon>Irpicaceae</taxon>
        <taxon>Irpex</taxon>
    </lineage>
</organism>
<evidence type="ECO:0000313" key="1">
    <source>
        <dbReference type="EMBL" id="KAI0083934.1"/>
    </source>
</evidence>
<sequence length="1015" mass="112184">MGEVKPLYLTCTASQAQEFNTTSPHGIYSLNELLEVRAISHSNVCIAGFPEQPLGTPRWTLLEFTYSSLLMASNEVAIHYEENTSLRRRSPGENQDRIIALLSLSCADLLVTLFAALRLGYGVLLLAPQNTDEAIAHLCRVTSTNHLICHESLLQRGRKALQLSRSDFIVEMAPRHVWYGGHSTKSLIKMALSPLEETNLTALIMHTSGSTGMPKPIYHPHRIWTDAIPCMPWKPAFTTTPLFHGGSADLLRSMNALSILYLFSSTHSMTAASIIGAVSACPNNAAFLSVPYILKMLAEDTEGLKMLQRMDLVSVGGAPLPEQLGDEMVQQGIKLVSRLGSSECGFLMSSHRNYDLDLEWSWLRTNGLGLKMLHFELADDSESENTFELVVDKDWSTRVVSNRDDGSFATGDLYAKHPSIPNAWRYCGRSDDIIVMMNGKKASANAIETKLRASRDIAEAITFGSSRPMLGVLVVPASLSTPKERLIQRIHEVNASSASYATIIDDMIICLPYGAKLPKTSKGLIIRQQALKQFTDLIENAYRCLEQGDSEVIYSNLVSDEDVRNYVRAMVSDASKKHANGAGSSDFGDDADFFALGLTSLHAVQIRGSLQKIVANTGQILGNNIVFEYPSVRKLSQHLSEIRAGRCLERQSEEHQHTLMRDLLNRYGNFDNIAAPPDLVVTGATGALGAHIIAELVLKTRLHIVALVRAADDEDATRRLLENFEERKLDGINQTRYRAIAATLSEDRLGLSEAIHEKLLTETELVIHAAWPVNFAYTLESFFISIDGFPTDTRVLLDFTASTLRRAKMIFCSSIATVSNDPASIVEECIPHLEASAVPMGYAQSKWIAEHMCDRAYRSSALAGRVSIARIGQLCGDTEHGIWNEKEGWPLMIATSRYIGCLPALEENISWLPLDVAAKIIVNLASHSIQNDEVALEVPVYHVLQSATVPWGTLLEYFGQSGLAFERVPPNVWVNRLCAIQDTMDSSFRNLQTLWEGKVCHILYSRLPSLCDAHG</sequence>
<gene>
    <name evidence="1" type="ORF">BDY19DRAFT_899337</name>
</gene>
<name>A0ACB8TQ67_9APHY</name>
<accession>A0ACB8TQ67</accession>
<evidence type="ECO:0000313" key="2">
    <source>
        <dbReference type="Proteomes" id="UP001055072"/>
    </source>
</evidence>
<reference evidence="1" key="1">
    <citation type="journal article" date="2021" name="Environ. Microbiol.">
        <title>Gene family expansions and transcriptome signatures uncover fungal adaptations to wood decay.</title>
        <authorList>
            <person name="Hage H."/>
            <person name="Miyauchi S."/>
            <person name="Viragh M."/>
            <person name="Drula E."/>
            <person name="Min B."/>
            <person name="Chaduli D."/>
            <person name="Navarro D."/>
            <person name="Favel A."/>
            <person name="Norest M."/>
            <person name="Lesage-Meessen L."/>
            <person name="Balint B."/>
            <person name="Merenyi Z."/>
            <person name="de Eugenio L."/>
            <person name="Morin E."/>
            <person name="Martinez A.T."/>
            <person name="Baldrian P."/>
            <person name="Stursova M."/>
            <person name="Martinez M.J."/>
            <person name="Novotny C."/>
            <person name="Magnuson J.K."/>
            <person name="Spatafora J.W."/>
            <person name="Maurice S."/>
            <person name="Pangilinan J."/>
            <person name="Andreopoulos W."/>
            <person name="LaButti K."/>
            <person name="Hundley H."/>
            <person name="Na H."/>
            <person name="Kuo A."/>
            <person name="Barry K."/>
            <person name="Lipzen A."/>
            <person name="Henrissat B."/>
            <person name="Riley R."/>
            <person name="Ahrendt S."/>
            <person name="Nagy L.G."/>
            <person name="Grigoriev I.V."/>
            <person name="Martin F."/>
            <person name="Rosso M.N."/>
        </authorList>
    </citation>
    <scope>NUCLEOTIDE SEQUENCE</scope>
    <source>
        <strain evidence="1">CBS 384.51</strain>
    </source>
</reference>